<name>A0A0F7SJL2_PHARH</name>
<dbReference type="PANTHER" id="PTHR35371:SF1">
    <property type="entry name" value="BLR7753 PROTEIN"/>
    <property type="match status" value="1"/>
</dbReference>
<protein>
    <submittedName>
        <fullName evidence="6">Membrane-associated, eicosanoid/glutathione metabolism (MAPEG) protein</fullName>
    </submittedName>
</protein>
<feature type="transmembrane region" description="Helical" evidence="5">
    <location>
        <begin position="128"/>
        <end position="145"/>
    </location>
</feature>
<feature type="transmembrane region" description="Helical" evidence="5">
    <location>
        <begin position="12"/>
        <end position="31"/>
    </location>
</feature>
<evidence type="ECO:0000256" key="1">
    <source>
        <dbReference type="ARBA" id="ARBA00004370"/>
    </source>
</evidence>
<dbReference type="SUPFAM" id="SSF161084">
    <property type="entry name" value="MAPEG domain-like"/>
    <property type="match status" value="1"/>
</dbReference>
<accession>A0A0F7SJL2</accession>
<dbReference type="Gene3D" id="1.20.120.550">
    <property type="entry name" value="Membrane associated eicosanoid/glutathione metabolism-like domain"/>
    <property type="match status" value="1"/>
</dbReference>
<comment type="subcellular location">
    <subcellularLocation>
        <location evidence="1">Membrane</location>
    </subcellularLocation>
</comment>
<organism evidence="6">
    <name type="scientific">Phaffia rhodozyma</name>
    <name type="common">Yeast</name>
    <name type="synonym">Xanthophyllomyces dendrorhous</name>
    <dbReference type="NCBI Taxonomy" id="264483"/>
    <lineage>
        <taxon>Eukaryota</taxon>
        <taxon>Fungi</taxon>
        <taxon>Dikarya</taxon>
        <taxon>Basidiomycota</taxon>
        <taxon>Agaricomycotina</taxon>
        <taxon>Tremellomycetes</taxon>
        <taxon>Cystofilobasidiales</taxon>
        <taxon>Mrakiaceae</taxon>
        <taxon>Phaffia</taxon>
    </lineage>
</organism>
<feature type="transmembrane region" description="Helical" evidence="5">
    <location>
        <begin position="68"/>
        <end position="89"/>
    </location>
</feature>
<evidence type="ECO:0000256" key="5">
    <source>
        <dbReference type="SAM" id="Phobius"/>
    </source>
</evidence>
<proteinExistence type="predicted"/>
<dbReference type="AlphaFoldDB" id="A0A0F7SJL2"/>
<evidence type="ECO:0000256" key="3">
    <source>
        <dbReference type="ARBA" id="ARBA00022989"/>
    </source>
</evidence>
<dbReference type="PANTHER" id="PTHR35371">
    <property type="entry name" value="INNER MEMBRANE PROTEIN"/>
    <property type="match status" value="1"/>
</dbReference>
<sequence>MPITVHSNLSLYAIPTVWALAFAPHTVKLIMASKNGFEFDNTKPRGELKGGPTADAQKKDQLDRLAGAHVNGIESFPLFATAIIIGNFARLPAKYLNIFSGLIIFSRASFIAAYYYGTTARIANIRSGTYFFGVISSLTVLVQAANKVFKLSAY</sequence>
<dbReference type="InterPro" id="IPR001129">
    <property type="entry name" value="Membr-assoc_MAPEG"/>
</dbReference>
<keyword evidence="2 5" id="KW-0812">Transmembrane</keyword>
<feature type="transmembrane region" description="Helical" evidence="5">
    <location>
        <begin position="95"/>
        <end position="116"/>
    </location>
</feature>
<reference evidence="6" key="1">
    <citation type="submission" date="2014-08" db="EMBL/GenBank/DDBJ databases">
        <authorList>
            <person name="Sharma Rahul"/>
            <person name="Thines Marco"/>
        </authorList>
    </citation>
    <scope>NUCLEOTIDE SEQUENCE</scope>
</reference>
<keyword evidence="4 5" id="KW-0472">Membrane</keyword>
<dbReference type="GO" id="GO:0016020">
    <property type="term" value="C:membrane"/>
    <property type="evidence" value="ECO:0007669"/>
    <property type="project" value="UniProtKB-SubCell"/>
</dbReference>
<keyword evidence="3 5" id="KW-1133">Transmembrane helix</keyword>
<dbReference type="Pfam" id="PF01124">
    <property type="entry name" value="MAPEG"/>
    <property type="match status" value="1"/>
</dbReference>
<evidence type="ECO:0000313" key="6">
    <source>
        <dbReference type="EMBL" id="CDZ97833.1"/>
    </source>
</evidence>
<evidence type="ECO:0000256" key="4">
    <source>
        <dbReference type="ARBA" id="ARBA00023136"/>
    </source>
</evidence>
<dbReference type="EMBL" id="LN483249">
    <property type="protein sequence ID" value="CDZ97833.1"/>
    <property type="molecule type" value="Genomic_DNA"/>
</dbReference>
<dbReference type="InterPro" id="IPR023352">
    <property type="entry name" value="MAPEG-like_dom_sf"/>
</dbReference>
<evidence type="ECO:0000256" key="2">
    <source>
        <dbReference type="ARBA" id="ARBA00022692"/>
    </source>
</evidence>